<protein>
    <submittedName>
        <fullName evidence="2">Lipocalin family protein</fullName>
    </submittedName>
</protein>
<proteinExistence type="predicted"/>
<comment type="caution">
    <text evidence="2">The sequence shown here is derived from an EMBL/GenBank/DDBJ whole genome shotgun (WGS) entry which is preliminary data.</text>
</comment>
<feature type="signal peptide" evidence="1">
    <location>
        <begin position="1"/>
        <end position="23"/>
    </location>
</feature>
<keyword evidence="3" id="KW-1185">Reference proteome</keyword>
<dbReference type="Proteomes" id="UP001139226">
    <property type="component" value="Unassembled WGS sequence"/>
</dbReference>
<reference evidence="2" key="1">
    <citation type="submission" date="2022-03" db="EMBL/GenBank/DDBJ databases">
        <title>Gramella crocea sp. nov., isolated from activated sludge of a seafood processing plant.</title>
        <authorList>
            <person name="Zhang X."/>
        </authorList>
    </citation>
    <scope>NUCLEOTIDE SEQUENCE</scope>
    <source>
        <strain evidence="2">YJ019</strain>
    </source>
</reference>
<organism evidence="2 3">
    <name type="scientific">Christiangramia lutea</name>
    <dbReference type="NCBI Taxonomy" id="1607951"/>
    <lineage>
        <taxon>Bacteria</taxon>
        <taxon>Pseudomonadati</taxon>
        <taxon>Bacteroidota</taxon>
        <taxon>Flavobacteriia</taxon>
        <taxon>Flavobacteriales</taxon>
        <taxon>Flavobacteriaceae</taxon>
        <taxon>Christiangramia</taxon>
    </lineage>
</organism>
<dbReference type="PROSITE" id="PS51257">
    <property type="entry name" value="PROKAR_LIPOPROTEIN"/>
    <property type="match status" value="1"/>
</dbReference>
<evidence type="ECO:0000313" key="3">
    <source>
        <dbReference type="Proteomes" id="UP001139226"/>
    </source>
</evidence>
<feature type="chain" id="PRO_5040976931" evidence="1">
    <location>
        <begin position="24"/>
        <end position="180"/>
    </location>
</feature>
<sequence length="180" mass="19853">MKTIKFSLLAFLFITFISCSSESDDPDEEQGDGTISSEIVDEWNLEAWDYSMTSSFEGISVTSLGEAKDINASIKFNSDNTFNFQGNYTVVMDIEGLTNEMPVNGASSTGDYSIDGYMLNLSNTLGEMQGQQVPSSGGGEMEIVEISENTLILRGEQEIVPEMAGMTSRIEVNEYYEFSR</sequence>
<dbReference type="EMBL" id="JAKVTV010000002">
    <property type="protein sequence ID" value="MCH4823364.1"/>
    <property type="molecule type" value="Genomic_DNA"/>
</dbReference>
<gene>
    <name evidence="2" type="ORF">ML462_09265</name>
</gene>
<name>A0A9X1V5Q8_9FLAO</name>
<dbReference type="RefSeq" id="WP_240713523.1">
    <property type="nucleotide sequence ID" value="NZ_JAKVTV010000002.1"/>
</dbReference>
<keyword evidence="1" id="KW-0732">Signal</keyword>
<accession>A0A9X1V5Q8</accession>
<evidence type="ECO:0000313" key="2">
    <source>
        <dbReference type="EMBL" id="MCH4823364.1"/>
    </source>
</evidence>
<evidence type="ECO:0000256" key="1">
    <source>
        <dbReference type="SAM" id="SignalP"/>
    </source>
</evidence>
<dbReference type="AlphaFoldDB" id="A0A9X1V5Q8"/>